<dbReference type="EMBL" id="BK059101">
    <property type="protein sequence ID" value="DAE29926.1"/>
    <property type="molecule type" value="Genomic_DNA"/>
</dbReference>
<accession>A0A8S5REW5</accession>
<proteinExistence type="predicted"/>
<organism evidence="1">
    <name type="scientific">virus sp. ctE0n6</name>
    <dbReference type="NCBI Taxonomy" id="2827985"/>
    <lineage>
        <taxon>Viruses</taxon>
    </lineage>
</organism>
<protein>
    <submittedName>
        <fullName evidence="1">Major capsid protein</fullName>
    </submittedName>
</protein>
<sequence length="337" mass="36922">MERIELSQERINDIFENGEALTWAKNVYSGVALSEEEKAFSAAMNDVVSRAWKYGSTQAKEEIAEVVLKIIEPEIFAAPTELLNEMFTFNSHGEFDKVEVRGSYKNTLVAHESAARTGNVDKSYIDFTVGNVVEKHLQIETEIPMSNLRRDGALGVATLAVFALQEFEAKRFALIMNYIDTLLAGGDNVVEYSGAITKSAVDEFTGYLCDNCFEGIPSAIGLSTTMRAVCKVTGMENWYSEAMKDKVNVSTILDIYNGTNLAQVKAGKKMGNGETLLPADLVIGFAGKIGEMYTKGAMRTLVSSDNNSETISIKFTGVEFGVCIDKLEKIAKLKKSA</sequence>
<reference evidence="1" key="1">
    <citation type="journal article" date="2021" name="Proc. Natl. Acad. Sci. U.S.A.">
        <title>A Catalog of Tens of Thousands of Viruses from Human Metagenomes Reveals Hidden Associations with Chronic Diseases.</title>
        <authorList>
            <person name="Tisza M.J."/>
            <person name="Buck C.B."/>
        </authorList>
    </citation>
    <scope>NUCLEOTIDE SEQUENCE</scope>
    <source>
        <strain evidence="1">CtE0n6</strain>
    </source>
</reference>
<name>A0A8S5REW5_9VIRU</name>
<evidence type="ECO:0000313" key="1">
    <source>
        <dbReference type="EMBL" id="DAE29926.1"/>
    </source>
</evidence>